<organism evidence="2 3">
    <name type="scientific">Psilocybe cyanescens</name>
    <dbReference type="NCBI Taxonomy" id="93625"/>
    <lineage>
        <taxon>Eukaryota</taxon>
        <taxon>Fungi</taxon>
        <taxon>Dikarya</taxon>
        <taxon>Basidiomycota</taxon>
        <taxon>Agaricomycotina</taxon>
        <taxon>Agaricomycetes</taxon>
        <taxon>Agaricomycetidae</taxon>
        <taxon>Agaricales</taxon>
        <taxon>Agaricineae</taxon>
        <taxon>Strophariaceae</taxon>
        <taxon>Psilocybe</taxon>
    </lineage>
</organism>
<feature type="compositionally biased region" description="Low complexity" evidence="1">
    <location>
        <begin position="12"/>
        <end position="23"/>
    </location>
</feature>
<feature type="compositionally biased region" description="Polar residues" evidence="1">
    <location>
        <begin position="51"/>
        <end position="60"/>
    </location>
</feature>
<dbReference type="Proteomes" id="UP000283269">
    <property type="component" value="Unassembled WGS sequence"/>
</dbReference>
<feature type="compositionally biased region" description="Pro residues" evidence="1">
    <location>
        <begin position="1"/>
        <end position="11"/>
    </location>
</feature>
<comment type="caution">
    <text evidence="2">The sequence shown here is derived from an EMBL/GenBank/DDBJ whole genome shotgun (WGS) entry which is preliminary data.</text>
</comment>
<dbReference type="AlphaFoldDB" id="A0A409VTD5"/>
<reference evidence="2 3" key="1">
    <citation type="journal article" date="2018" name="Evol. Lett.">
        <title>Horizontal gene cluster transfer increased hallucinogenic mushroom diversity.</title>
        <authorList>
            <person name="Reynolds H.T."/>
            <person name="Vijayakumar V."/>
            <person name="Gluck-Thaler E."/>
            <person name="Korotkin H.B."/>
            <person name="Matheny P.B."/>
            <person name="Slot J.C."/>
        </authorList>
    </citation>
    <scope>NUCLEOTIDE SEQUENCE [LARGE SCALE GENOMIC DNA]</scope>
    <source>
        <strain evidence="2 3">2631</strain>
    </source>
</reference>
<keyword evidence="3" id="KW-1185">Reference proteome</keyword>
<proteinExistence type="predicted"/>
<gene>
    <name evidence="2" type="ORF">CVT25_004839</name>
</gene>
<name>A0A409VTD5_PSICY</name>
<dbReference type="EMBL" id="NHYD01003934">
    <property type="protein sequence ID" value="PPQ69446.1"/>
    <property type="molecule type" value="Genomic_DNA"/>
</dbReference>
<accession>A0A409VTD5</accession>
<feature type="region of interest" description="Disordered" evidence="1">
    <location>
        <begin position="1"/>
        <end position="69"/>
    </location>
</feature>
<sequence length="69" mass="7425">MPSYLSPPPSPTSGFFPTGSTSPNAFIGLQGQNPRDTHNMYSLFASGLRGNKNSATQGEKTSLKRFFSL</sequence>
<evidence type="ECO:0000313" key="3">
    <source>
        <dbReference type="Proteomes" id="UP000283269"/>
    </source>
</evidence>
<protein>
    <submittedName>
        <fullName evidence="2">Uncharacterized protein</fullName>
    </submittedName>
</protein>
<evidence type="ECO:0000313" key="2">
    <source>
        <dbReference type="EMBL" id="PPQ69446.1"/>
    </source>
</evidence>
<dbReference type="OrthoDB" id="10433605at2759"/>
<evidence type="ECO:0000256" key="1">
    <source>
        <dbReference type="SAM" id="MobiDB-lite"/>
    </source>
</evidence>
<dbReference type="InParanoid" id="A0A409VTD5"/>